<proteinExistence type="predicted"/>
<dbReference type="OrthoDB" id="511192at2"/>
<keyword evidence="2" id="KW-1185">Reference proteome</keyword>
<organism evidence="1 2">
    <name type="scientific">Glutamicibacter uratoxydans</name>
    <name type="common">Arthrobacter uratoxydans</name>
    <dbReference type="NCBI Taxonomy" id="43667"/>
    <lineage>
        <taxon>Bacteria</taxon>
        <taxon>Bacillati</taxon>
        <taxon>Actinomycetota</taxon>
        <taxon>Actinomycetes</taxon>
        <taxon>Micrococcales</taxon>
        <taxon>Micrococcaceae</taxon>
        <taxon>Glutamicibacter</taxon>
    </lineage>
</organism>
<dbReference type="EMBL" id="BJNY01000007">
    <property type="protein sequence ID" value="GED05944.1"/>
    <property type="molecule type" value="Genomic_DNA"/>
</dbReference>
<dbReference type="Pfam" id="PF14081">
    <property type="entry name" value="DUF4262"/>
    <property type="match status" value="1"/>
</dbReference>
<reference evidence="1 2" key="1">
    <citation type="submission" date="2019-06" db="EMBL/GenBank/DDBJ databases">
        <title>Whole genome shotgun sequence of Glutamicibacter uratoxydans NBRC 15515.</title>
        <authorList>
            <person name="Hosoyama A."/>
            <person name="Uohara A."/>
            <person name="Ohji S."/>
            <person name="Ichikawa N."/>
        </authorList>
    </citation>
    <scope>NUCLEOTIDE SEQUENCE [LARGE SCALE GENOMIC DNA]</scope>
    <source>
        <strain evidence="1 2">NBRC 15515</strain>
    </source>
</reference>
<gene>
    <name evidence="1" type="ORF">AUR04nite_14760</name>
</gene>
<name>A0A4Y4DPX7_GLUUR</name>
<evidence type="ECO:0000313" key="2">
    <source>
        <dbReference type="Proteomes" id="UP000316612"/>
    </source>
</evidence>
<dbReference type="Proteomes" id="UP000316612">
    <property type="component" value="Unassembled WGS sequence"/>
</dbReference>
<evidence type="ECO:0000313" key="1">
    <source>
        <dbReference type="EMBL" id="GED05944.1"/>
    </source>
</evidence>
<sequence>MCDQCNGMSRKEVQERTDGWIKKYGRAVVFVEPGPRTQSYGYTVGLTKAGHPEFLVRGLDFKDTCQMLNGFADSVLVGHERFGQGHTSRWKDGRLLFFSVLSGRLDAIVRDAFDRYSGRTRVLEINFVGNDPDSQCPMEILNAWRN</sequence>
<protein>
    <recommendedName>
        <fullName evidence="3">DUF4262 domain-containing protein</fullName>
    </recommendedName>
</protein>
<dbReference type="InterPro" id="IPR025358">
    <property type="entry name" value="DUF4262"/>
</dbReference>
<evidence type="ECO:0008006" key="3">
    <source>
        <dbReference type="Google" id="ProtNLM"/>
    </source>
</evidence>
<dbReference type="AlphaFoldDB" id="A0A4Y4DPX7"/>
<accession>A0A4Y4DPX7</accession>
<comment type="caution">
    <text evidence="1">The sequence shown here is derived from an EMBL/GenBank/DDBJ whole genome shotgun (WGS) entry which is preliminary data.</text>
</comment>